<evidence type="ECO:0000256" key="1">
    <source>
        <dbReference type="SAM" id="MobiDB-lite"/>
    </source>
</evidence>
<dbReference type="InterPro" id="IPR056490">
    <property type="entry name" value="Rcc01698_C"/>
</dbReference>
<sequence length="1305" mass="136923">MASLVLSTAGSAVGGALFGPIGALAGRIAGAAVGNALDHSFFASGGSSRDRSIEGPRLADLDVMASTEGAAIPRVYGRVRLSGQVIWATRIEEVATVTQETTTTGGGGGGGGGKSIGASGGGGTTTTTTTTYSYYANFAVGLCEGLIGRVGRVWADGEVLDLGTVTMRVHRGDEGQPADPLIVARQGGAGTPAYRGLAYVVFERLPLAPYGNRIPQLAFELMRPVGALERMVRAVTLIPGTTEFGYAPSTVVQLLGPGRTGAENRHVPVAGADVEAALDDLQATCPNLSEVAVVVAWFGTDLRAASCEIRPGVDSAVKQTHPLVWSVAGVDRASAHLVSLVAGRPAYGGTPSDDAVRDLIAALKVRGLKVTLYPFVMMDVPAGSGRPDPWTGASSQPAYPWRGRITCDPAPGRPGSPDGTSAAQGQIDAFFGTGDPNAWRYRRMVLHYASLAAAAGGVDGFLIGSELIGLTRVRSASGVYPAVNALVALAADVKAMLGAGTAVTYGADWTEYGAHVVDAAATEVRFPLDPLWASPAIDAIGIDYYAPLADWRDTAGHLDRAVADDIHDRAYLAANLRRGEAFDWYYASATDRTAQARSPITDGLGEPWMFRQKDLWSFWSNPHHERVGGVRLPTATAWVPKSKPIRLTEVGCPAVDKGANQPSVFPDPKSSESGLPWFSTGRRDDLIQRRHLEAVLTTFDPIHGATTVGNPISPVYGGRMVDPATVTLWTWDARPWPQFPAAADVWSDGPNWETGHWLTGRLGGCPLDGLLHTMFADAEVTGCDPRRLGDGPAGFVIDRPMMPRAAIEPLAATFAFDAVADGPTLVFRPRGGPPVVELGEDDLVQPEEGAATRLVRAQETELPAAVALGFSDVDADYRRAAVPSRRLVGGARRLLQADLAAVMDRAEAERRAEIRLQDLWASRETATFALPPSRLALLPGDVIGLTIAGRRRLFEIREIVDAQSRTVTAQSIDPEVFALPLASRAPAAPVLPDAVGPAAVVALDLPSLPGDPDTVLARIAVSASPWPGALAVWRSFDGDGFEQIATATVPAVMGETLDPVPAGPPWRIDRHGGFRVRLVTGGLASITDAALLAGGNAAVLVAPDGGCEVIQFGAAELVAASTWRVSRLLRGQAGSEPAIRPLAAGATFVKLDDVLRTVARGTDMIGRTMTLRIVAATRSHDDASAVVLTLTPQPTMLRPLAPVHVRGRRSAAGVTITFVRRTRRDGDSWDVAEVPLGESAEAWEVDILNGEMVVRTLAASAPTALYAAADELADFGSAQTSLAVRVVQLSATVGRGVAATAVLAV</sequence>
<dbReference type="Pfam" id="PF13547">
    <property type="entry name" value="GTA_TIM"/>
    <property type="match status" value="1"/>
</dbReference>
<dbReference type="EMBL" id="NPEU01000303">
    <property type="protein sequence ID" value="RAI34541.1"/>
    <property type="molecule type" value="Genomic_DNA"/>
</dbReference>
<dbReference type="Pfam" id="PF23666">
    <property type="entry name" value="Rcc01698_C"/>
    <property type="match status" value="1"/>
</dbReference>
<feature type="domain" description="Tip attachment protein J" evidence="3">
    <location>
        <begin position="798"/>
        <end position="960"/>
    </location>
</feature>
<dbReference type="OrthoDB" id="8445115at2"/>
<evidence type="ECO:0000313" key="6">
    <source>
        <dbReference type="Proteomes" id="UP000248863"/>
    </source>
</evidence>
<dbReference type="InterPro" id="IPR017853">
    <property type="entry name" value="GH"/>
</dbReference>
<protein>
    <recommendedName>
        <fullName evidence="7">Host specificity protein</fullName>
    </recommendedName>
</protein>
<dbReference type="SUPFAM" id="SSF51445">
    <property type="entry name" value="(Trans)glycosidases"/>
    <property type="match status" value="1"/>
</dbReference>
<organism evidence="5 6">
    <name type="scientific">Rhodoplanes elegans</name>
    <dbReference type="NCBI Taxonomy" id="29408"/>
    <lineage>
        <taxon>Bacteria</taxon>
        <taxon>Pseudomonadati</taxon>
        <taxon>Pseudomonadota</taxon>
        <taxon>Alphaproteobacteria</taxon>
        <taxon>Hyphomicrobiales</taxon>
        <taxon>Nitrobacteraceae</taxon>
        <taxon>Rhodoplanes</taxon>
    </lineage>
</organism>
<proteinExistence type="predicted"/>
<feature type="region of interest" description="Disordered" evidence="1">
    <location>
        <begin position="99"/>
        <end position="123"/>
    </location>
</feature>
<gene>
    <name evidence="5" type="ORF">CH338_20735</name>
</gene>
<feature type="domain" description="GTA TIM-barrel-like" evidence="2">
    <location>
        <begin position="439"/>
        <end position="740"/>
    </location>
</feature>
<dbReference type="Gene3D" id="3.20.20.80">
    <property type="entry name" value="Glycosidases"/>
    <property type="match status" value="1"/>
</dbReference>
<dbReference type="InterPro" id="IPR025195">
    <property type="entry name" value="GTA_TIM_dom"/>
</dbReference>
<dbReference type="CDD" id="cd19607">
    <property type="entry name" value="GTA_TIM-barrel-like"/>
    <property type="match status" value="1"/>
</dbReference>
<feature type="domain" description="Rcc01698-like C-terminal" evidence="4">
    <location>
        <begin position="1051"/>
        <end position="1149"/>
    </location>
</feature>
<reference evidence="5 6" key="1">
    <citation type="submission" date="2017-07" db="EMBL/GenBank/DDBJ databases">
        <title>Draft Genome Sequences of Select Purple Nonsulfur Bacteria.</title>
        <authorList>
            <person name="Lasarre B."/>
            <person name="Mckinlay J.B."/>
        </authorList>
    </citation>
    <scope>NUCLEOTIDE SEQUENCE [LARGE SCALE GENOMIC DNA]</scope>
    <source>
        <strain evidence="5 6">DSM 11907</strain>
    </source>
</reference>
<evidence type="ECO:0000259" key="4">
    <source>
        <dbReference type="Pfam" id="PF23666"/>
    </source>
</evidence>
<accession>A0A327K8F4</accession>
<evidence type="ECO:0000259" key="2">
    <source>
        <dbReference type="Pfam" id="PF13547"/>
    </source>
</evidence>
<dbReference type="Pfam" id="PF13550">
    <property type="entry name" value="Phage-tail_3"/>
    <property type="match status" value="1"/>
</dbReference>
<comment type="caution">
    <text evidence="5">The sequence shown here is derived from an EMBL/GenBank/DDBJ whole genome shotgun (WGS) entry which is preliminary data.</text>
</comment>
<evidence type="ECO:0008006" key="7">
    <source>
        <dbReference type="Google" id="ProtNLM"/>
    </source>
</evidence>
<feature type="compositionally biased region" description="Gly residues" evidence="1">
    <location>
        <begin position="104"/>
        <end position="123"/>
    </location>
</feature>
<feature type="region of interest" description="Disordered" evidence="1">
    <location>
        <begin position="385"/>
        <end position="424"/>
    </location>
</feature>
<dbReference type="InterPro" id="IPR032876">
    <property type="entry name" value="J_dom"/>
</dbReference>
<evidence type="ECO:0000259" key="3">
    <source>
        <dbReference type="Pfam" id="PF13550"/>
    </source>
</evidence>
<evidence type="ECO:0000313" key="5">
    <source>
        <dbReference type="EMBL" id="RAI34541.1"/>
    </source>
</evidence>
<dbReference type="RefSeq" id="WP_111359010.1">
    <property type="nucleotide sequence ID" value="NZ_NPEU01000303.1"/>
</dbReference>
<keyword evidence="6" id="KW-1185">Reference proteome</keyword>
<name>A0A327K8F4_9BRAD</name>
<dbReference type="Proteomes" id="UP000248863">
    <property type="component" value="Unassembled WGS sequence"/>
</dbReference>